<dbReference type="PANTHER" id="PTHR35004">
    <property type="entry name" value="TRANSPOSASE RV3428C-RELATED"/>
    <property type="match status" value="1"/>
</dbReference>
<accession>A0A3N6NJC5</accession>
<proteinExistence type="predicted"/>
<reference evidence="3 4" key="1">
    <citation type="submission" date="2018-11" db="EMBL/GenBank/DDBJ databases">
        <title>Paraburkholderia sp. DHOA04, isolated from soil.</title>
        <authorList>
            <person name="Gao Z.-H."/>
            <person name="Qiu L.-H."/>
            <person name="Fu J.-C."/>
        </authorList>
    </citation>
    <scope>NUCLEOTIDE SEQUENCE [LARGE SCALE GENOMIC DNA]</scope>
    <source>
        <strain evidence="3 4">DHOA04</strain>
    </source>
</reference>
<evidence type="ECO:0000256" key="1">
    <source>
        <dbReference type="SAM" id="MobiDB-lite"/>
    </source>
</evidence>
<dbReference type="GO" id="GO:0003676">
    <property type="term" value="F:nucleic acid binding"/>
    <property type="evidence" value="ECO:0007669"/>
    <property type="project" value="InterPro"/>
</dbReference>
<dbReference type="EMBL" id="RQIS01000040">
    <property type="protein sequence ID" value="RQG99262.1"/>
    <property type="molecule type" value="Genomic_DNA"/>
</dbReference>
<organism evidence="3 4">
    <name type="scientific">Paraburkholderia dinghuensis</name>
    <dbReference type="NCBI Taxonomy" id="2305225"/>
    <lineage>
        <taxon>Bacteria</taxon>
        <taxon>Pseudomonadati</taxon>
        <taxon>Pseudomonadota</taxon>
        <taxon>Betaproteobacteria</taxon>
        <taxon>Burkholderiales</taxon>
        <taxon>Burkholderiaceae</taxon>
        <taxon>Paraburkholderia</taxon>
    </lineage>
</organism>
<evidence type="ECO:0000313" key="4">
    <source>
        <dbReference type="Proteomes" id="UP000272778"/>
    </source>
</evidence>
<dbReference type="InterPro" id="IPR012337">
    <property type="entry name" value="RNaseH-like_sf"/>
</dbReference>
<comment type="caution">
    <text evidence="3">The sequence shown here is derived from an EMBL/GenBank/DDBJ whole genome shotgun (WGS) entry which is preliminary data.</text>
</comment>
<dbReference type="PROSITE" id="PS50994">
    <property type="entry name" value="INTEGRASE"/>
    <property type="match status" value="1"/>
</dbReference>
<feature type="domain" description="Integrase catalytic" evidence="2">
    <location>
        <begin position="265"/>
        <end position="481"/>
    </location>
</feature>
<dbReference type="Proteomes" id="UP000272778">
    <property type="component" value="Unassembled WGS sequence"/>
</dbReference>
<dbReference type="PANTHER" id="PTHR35004:SF6">
    <property type="entry name" value="TRANSPOSASE"/>
    <property type="match status" value="1"/>
</dbReference>
<evidence type="ECO:0000313" key="3">
    <source>
        <dbReference type="EMBL" id="RQG99262.1"/>
    </source>
</evidence>
<protein>
    <submittedName>
        <fullName evidence="3">Transposase</fullName>
    </submittedName>
</protein>
<feature type="region of interest" description="Disordered" evidence="1">
    <location>
        <begin position="637"/>
        <end position="658"/>
    </location>
</feature>
<dbReference type="InterPro" id="IPR001584">
    <property type="entry name" value="Integrase_cat-core"/>
</dbReference>
<dbReference type="GO" id="GO:0015074">
    <property type="term" value="P:DNA integration"/>
    <property type="evidence" value="ECO:0007669"/>
    <property type="project" value="InterPro"/>
</dbReference>
<dbReference type="Gene3D" id="1.10.10.60">
    <property type="entry name" value="Homeodomain-like"/>
    <property type="match status" value="1"/>
</dbReference>
<dbReference type="InterPro" id="IPR036397">
    <property type="entry name" value="RNaseH_sf"/>
</dbReference>
<dbReference type="AlphaFoldDB" id="A0A3N6NJC5"/>
<name>A0A3N6NJC5_9BURK</name>
<keyword evidence="4" id="KW-1185">Reference proteome</keyword>
<dbReference type="Gene3D" id="3.30.420.10">
    <property type="entry name" value="Ribonuclease H-like superfamily/Ribonuclease H"/>
    <property type="match status" value="1"/>
</dbReference>
<dbReference type="OrthoDB" id="5439087at2"/>
<gene>
    <name evidence="3" type="ORF">D1Y85_26595</name>
</gene>
<evidence type="ECO:0000259" key="2">
    <source>
        <dbReference type="PROSITE" id="PS50994"/>
    </source>
</evidence>
<dbReference type="SUPFAM" id="SSF53098">
    <property type="entry name" value="Ribonuclease H-like"/>
    <property type="match status" value="1"/>
</dbReference>
<sequence length="683" mass="77427">MVPLALTSTCPSCRRPRSSLTHRRCDMRRFLLKPAIVFVEGSIRWTVQRRLADGRILLESDEGEPLRIVETELWARHASAAWELDRDSIAEAVAPVIEVSRRDASTYKEKDVQQAQMRLAYLRAVATEGCTGQPYTEVVLARVAANLGVKAPPSYRSFCRWKRRYRIAEDVVDVIPRHERKGRISVLDGALLDLVEDVIETHYLNQQRPTVASLYDRVVTAIEEKNKQLPEPLPVISRATLYRHVHTLDWYMVTVAREGRLAAKRKYRPVYGSLRTQYINERWEIDHTPVNLLCVCPKRRIVIVRPILTVVIDAHSRMVMGFQISARVPGQEEVGAAIRMGMLGKGALLRQLGLEHIDWPARGVPSLIVADNGMEFHGTGLRHGCADLSIELAYCPSRSPWHKGRVERFMRTVAEQLFHNIPGTTWSNTAERGDYESAGLACVTLEDLTKLVVRWIVEVYQHAPHRGLGQRTPHMVWQESCRKHHIYMAEDPNALEIAFAGTTDCVVTNRGITFDHLSYNNHGLQALRLRLPEGEKLRVRYFCDRVDAVQIFDPARKEYIEAACTDLQYATGLTRDMHAELVDQLRCESKVVDIDSLRRARVALSDHIDELYRSHRISDRRKAARLEGHSSKSILLGESAISTATPPGTSMDADPDDTRHTVIADIPAFAVSKRLTNHPGSKR</sequence>